<sequence length="51" mass="6221">MEALLSRDSSTKSLQMEVMLKNEEIWKLKHDHQLRERELQNQVDELKDKLR</sequence>
<protein>
    <submittedName>
        <fullName evidence="1">Uncharacterized protein</fullName>
    </submittedName>
</protein>
<proteinExistence type="predicted"/>
<name>A0A087UP92_STEMI</name>
<evidence type="ECO:0000313" key="1">
    <source>
        <dbReference type="EMBL" id="KFM79181.1"/>
    </source>
</evidence>
<feature type="non-terminal residue" evidence="1">
    <location>
        <position position="51"/>
    </location>
</feature>
<dbReference type="Proteomes" id="UP000054359">
    <property type="component" value="Unassembled WGS sequence"/>
</dbReference>
<dbReference type="EMBL" id="KK120842">
    <property type="protein sequence ID" value="KFM79181.1"/>
    <property type="molecule type" value="Genomic_DNA"/>
</dbReference>
<organism evidence="1 2">
    <name type="scientific">Stegodyphus mimosarum</name>
    <name type="common">African social velvet spider</name>
    <dbReference type="NCBI Taxonomy" id="407821"/>
    <lineage>
        <taxon>Eukaryota</taxon>
        <taxon>Metazoa</taxon>
        <taxon>Ecdysozoa</taxon>
        <taxon>Arthropoda</taxon>
        <taxon>Chelicerata</taxon>
        <taxon>Arachnida</taxon>
        <taxon>Araneae</taxon>
        <taxon>Araneomorphae</taxon>
        <taxon>Entelegynae</taxon>
        <taxon>Eresoidea</taxon>
        <taxon>Eresidae</taxon>
        <taxon>Stegodyphus</taxon>
    </lineage>
</organism>
<keyword evidence="2" id="KW-1185">Reference proteome</keyword>
<reference evidence="1 2" key="1">
    <citation type="submission" date="2013-11" db="EMBL/GenBank/DDBJ databases">
        <title>Genome sequencing of Stegodyphus mimosarum.</title>
        <authorList>
            <person name="Bechsgaard J."/>
        </authorList>
    </citation>
    <scope>NUCLEOTIDE SEQUENCE [LARGE SCALE GENOMIC DNA]</scope>
</reference>
<evidence type="ECO:0000313" key="2">
    <source>
        <dbReference type="Proteomes" id="UP000054359"/>
    </source>
</evidence>
<accession>A0A087UP92</accession>
<gene>
    <name evidence="1" type="ORF">X975_06367</name>
</gene>
<dbReference type="AlphaFoldDB" id="A0A087UP92"/>